<keyword evidence="4" id="KW-1185">Reference proteome</keyword>
<evidence type="ECO:0000256" key="1">
    <source>
        <dbReference type="SAM" id="MobiDB-lite"/>
    </source>
</evidence>
<feature type="compositionally biased region" description="Low complexity" evidence="1">
    <location>
        <begin position="26"/>
        <end position="48"/>
    </location>
</feature>
<comment type="caution">
    <text evidence="3">The sequence shown here is derived from an EMBL/GenBank/DDBJ whole genome shotgun (WGS) entry which is preliminary data.</text>
</comment>
<evidence type="ECO:0000313" key="2">
    <source>
        <dbReference type="EMBL" id="GBN46351.1"/>
    </source>
</evidence>
<reference evidence="3 4" key="1">
    <citation type="journal article" date="2019" name="Sci. Rep.">
        <title>Orb-weaving spider Araneus ventricosus genome elucidates the spidroin gene catalogue.</title>
        <authorList>
            <person name="Kono N."/>
            <person name="Nakamura H."/>
            <person name="Ohtoshi R."/>
            <person name="Moran D.A.P."/>
            <person name="Shinohara A."/>
            <person name="Yoshida Y."/>
            <person name="Fujiwara M."/>
            <person name="Mori M."/>
            <person name="Tomita M."/>
            <person name="Arakawa K."/>
        </authorList>
    </citation>
    <scope>NUCLEOTIDE SEQUENCE [LARGE SCALE GENOMIC DNA]</scope>
</reference>
<dbReference type="AlphaFoldDB" id="A0A4Y2P7I0"/>
<accession>A0A4Y2P7I0</accession>
<dbReference type="EMBL" id="BGPR01213104">
    <property type="protein sequence ID" value="GBN46351.1"/>
    <property type="molecule type" value="Genomic_DNA"/>
</dbReference>
<proteinExistence type="predicted"/>
<feature type="region of interest" description="Disordered" evidence="1">
    <location>
        <begin position="26"/>
        <end position="54"/>
    </location>
</feature>
<organism evidence="3 4">
    <name type="scientific">Araneus ventricosus</name>
    <name type="common">Orbweaver spider</name>
    <name type="synonym">Epeira ventricosa</name>
    <dbReference type="NCBI Taxonomy" id="182803"/>
    <lineage>
        <taxon>Eukaryota</taxon>
        <taxon>Metazoa</taxon>
        <taxon>Ecdysozoa</taxon>
        <taxon>Arthropoda</taxon>
        <taxon>Chelicerata</taxon>
        <taxon>Arachnida</taxon>
        <taxon>Araneae</taxon>
        <taxon>Araneomorphae</taxon>
        <taxon>Entelegynae</taxon>
        <taxon>Araneoidea</taxon>
        <taxon>Araneidae</taxon>
        <taxon>Araneus</taxon>
    </lineage>
</organism>
<dbReference type="Proteomes" id="UP000499080">
    <property type="component" value="Unassembled WGS sequence"/>
</dbReference>
<name>A0A4Y2P7I0_ARAVE</name>
<feature type="non-terminal residue" evidence="3">
    <location>
        <position position="1"/>
    </location>
</feature>
<gene>
    <name evidence="2" type="ORF">AVEN_179952_1</name>
    <name evidence="3" type="ORF">AVEN_216598_1</name>
</gene>
<sequence>ENVSWRININKNSLDWTTAEPRLSRPLSTEWSTTETPLTTSLSTEWSTGKPRLSRPLSTEAKIFIESNLLSSEN</sequence>
<evidence type="ECO:0000313" key="4">
    <source>
        <dbReference type="Proteomes" id="UP000499080"/>
    </source>
</evidence>
<protein>
    <submittedName>
        <fullName evidence="3">Uncharacterized protein</fullName>
    </submittedName>
</protein>
<evidence type="ECO:0000313" key="3">
    <source>
        <dbReference type="EMBL" id="GBN46370.1"/>
    </source>
</evidence>
<dbReference type="EMBL" id="BGPR01213111">
    <property type="protein sequence ID" value="GBN46370.1"/>
    <property type="molecule type" value="Genomic_DNA"/>
</dbReference>